<keyword evidence="2" id="KW-0808">Transferase</keyword>
<dbReference type="Gene3D" id="3.40.50.2000">
    <property type="entry name" value="Glycogen Phosphorylase B"/>
    <property type="match status" value="2"/>
</dbReference>
<dbReference type="RefSeq" id="WP_125071244.1">
    <property type="nucleotide sequence ID" value="NZ_RRZQ01000024.1"/>
</dbReference>
<dbReference type="Pfam" id="PF00534">
    <property type="entry name" value="Glycos_transf_1"/>
    <property type="match status" value="1"/>
</dbReference>
<feature type="domain" description="Glycosyl transferase family 1" evidence="1">
    <location>
        <begin position="186"/>
        <end position="337"/>
    </location>
</feature>
<accession>A0A426FZY5</accession>
<dbReference type="EMBL" id="RRZQ01000024">
    <property type="protein sequence ID" value="RRN48270.1"/>
    <property type="molecule type" value="Genomic_DNA"/>
</dbReference>
<sequence length="368" mass="42004">MSYSKGVPRILYVSGGTIDNGGISTYMRNYYRNIDKSKLQIDFLVHGEKSVHDDEIISQGGMIYYAPIKRDNPIENTKIVTKILKSGKYSVVHAHMDGMNGLFLRQAKNCGIPIRISHSHNTDFLTSNLLKLLLHKFSRLLIGRYATDLWACSEEAGRWLYGKNQFQLVRNAITIKNFEFSASTRQRIRKEFDFEGKFVIGHIGKLSYQKNQSFLIDIFDKFQKINEDSILVLVGEGEDKLFLQEKANRLGLSSKVFFLGERDNVSDLLNAFDVFVFPSCFEGLGIVAIEAQTNGLYCICSTKVPKEVNITGNVIFHNLEESVDEWVDSIRNISTRDVNSKEKVFNAGYDIEFAARELEKKYLELVEK</sequence>
<evidence type="ECO:0000313" key="2">
    <source>
        <dbReference type="EMBL" id="RRN48270.1"/>
    </source>
</evidence>
<dbReference type="PANTHER" id="PTHR45947:SF3">
    <property type="entry name" value="SULFOQUINOVOSYL TRANSFERASE SQD2"/>
    <property type="match status" value="1"/>
</dbReference>
<proteinExistence type="predicted"/>
<dbReference type="SUPFAM" id="SSF53756">
    <property type="entry name" value="UDP-Glycosyltransferase/glycogen phosphorylase"/>
    <property type="match status" value="1"/>
</dbReference>
<comment type="caution">
    <text evidence="2">The sequence shown here is derived from an EMBL/GenBank/DDBJ whole genome shotgun (WGS) entry which is preliminary data.</text>
</comment>
<dbReference type="InterPro" id="IPR050194">
    <property type="entry name" value="Glycosyltransferase_grp1"/>
</dbReference>
<dbReference type="CDD" id="cd03812">
    <property type="entry name" value="GT4_CapH-like"/>
    <property type="match status" value="1"/>
</dbReference>
<dbReference type="GO" id="GO:0016757">
    <property type="term" value="F:glycosyltransferase activity"/>
    <property type="evidence" value="ECO:0007669"/>
    <property type="project" value="InterPro"/>
</dbReference>
<dbReference type="AlphaFoldDB" id="A0A426FZY5"/>
<protein>
    <submittedName>
        <fullName evidence="2">Glycosyltransferase family 1 protein</fullName>
    </submittedName>
</protein>
<dbReference type="InterPro" id="IPR001296">
    <property type="entry name" value="Glyco_trans_1"/>
</dbReference>
<dbReference type="PANTHER" id="PTHR45947">
    <property type="entry name" value="SULFOQUINOVOSYL TRANSFERASE SQD2"/>
    <property type="match status" value="1"/>
</dbReference>
<organism evidence="2 3">
    <name type="scientific">Streptococcus suis</name>
    <dbReference type="NCBI Taxonomy" id="1307"/>
    <lineage>
        <taxon>Bacteria</taxon>
        <taxon>Bacillati</taxon>
        <taxon>Bacillota</taxon>
        <taxon>Bacilli</taxon>
        <taxon>Lactobacillales</taxon>
        <taxon>Streptococcaceae</taxon>
        <taxon>Streptococcus</taxon>
    </lineage>
</organism>
<name>A0A426FZY5_STRSU</name>
<evidence type="ECO:0000313" key="3">
    <source>
        <dbReference type="Proteomes" id="UP000281324"/>
    </source>
</evidence>
<dbReference type="Proteomes" id="UP000281324">
    <property type="component" value="Unassembled WGS sequence"/>
</dbReference>
<gene>
    <name evidence="2" type="ORF">EI219_11210</name>
</gene>
<evidence type="ECO:0000259" key="1">
    <source>
        <dbReference type="Pfam" id="PF00534"/>
    </source>
</evidence>
<reference evidence="2 3" key="1">
    <citation type="submission" date="2018-11" db="EMBL/GenBank/DDBJ databases">
        <title>Changes in penicillin susceptibility of Streptococcus suis isolates by amino acid alterations in the penicillin-binding protein.</title>
        <authorList>
            <person name="Niemann L."/>
            <person name="Eichhorn I."/>
        </authorList>
    </citation>
    <scope>NUCLEOTIDE SEQUENCE [LARGE SCALE GENOMIC DNA]</scope>
    <source>
        <strain evidence="2 3">IMT40201</strain>
    </source>
</reference>